<reference evidence="3" key="1">
    <citation type="journal article" date="2016" name="Nature">
        <title>Genome evolution in the allotetraploid frog Xenopus laevis.</title>
        <authorList>
            <person name="Session A.M."/>
            <person name="Uno Y."/>
            <person name="Kwon T."/>
            <person name="Chapman J.A."/>
            <person name="Toyoda A."/>
            <person name="Takahashi S."/>
            <person name="Fukui A."/>
            <person name="Hikosaka A."/>
            <person name="Suzuki A."/>
            <person name="Kondo M."/>
            <person name="van Heeringen S.J."/>
            <person name="Quigley I."/>
            <person name="Heinz S."/>
            <person name="Ogino H."/>
            <person name="Ochi H."/>
            <person name="Hellsten U."/>
            <person name="Lyons J.B."/>
            <person name="Simakov O."/>
            <person name="Putnam N."/>
            <person name="Stites J."/>
            <person name="Kuroki Y."/>
            <person name="Tanaka T."/>
            <person name="Michiue T."/>
            <person name="Watanabe M."/>
            <person name="Bogdanovic O."/>
            <person name="Lister R."/>
            <person name="Georgiou G."/>
            <person name="Paranjpe S.S."/>
            <person name="van Kruijsbergen I."/>
            <person name="Shu S."/>
            <person name="Carlson J."/>
            <person name="Kinoshita T."/>
            <person name="Ohta Y."/>
            <person name="Mawaribuchi S."/>
            <person name="Jenkins J."/>
            <person name="Grimwood J."/>
            <person name="Schmutz J."/>
            <person name="Mitros T."/>
            <person name="Mozaffari S.V."/>
            <person name="Suzuki Y."/>
            <person name="Haramoto Y."/>
            <person name="Yamamoto T.S."/>
            <person name="Takagi C."/>
            <person name="Heald R."/>
            <person name="Miller K."/>
            <person name="Haudenschild C."/>
            <person name="Kitzman J."/>
            <person name="Nakayama T."/>
            <person name="Izutsu Y."/>
            <person name="Robert J."/>
            <person name="Fortriede J."/>
            <person name="Burns K."/>
            <person name="Lotay V."/>
            <person name="Karimi K."/>
            <person name="Yasuoka Y."/>
            <person name="Dichmann D.S."/>
            <person name="Flajnik M.F."/>
            <person name="Houston D.W."/>
            <person name="Shendure J."/>
            <person name="DuPasquier L."/>
            <person name="Vize P.D."/>
            <person name="Zorn A.M."/>
            <person name="Ito M."/>
            <person name="Marcotte E.M."/>
            <person name="Wallingford J.B."/>
            <person name="Ito Y."/>
            <person name="Asashima M."/>
            <person name="Ueno N."/>
            <person name="Matsuda Y."/>
            <person name="Veenstra G.J."/>
            <person name="Fujiyama A."/>
            <person name="Harland R.M."/>
            <person name="Taira M."/>
            <person name="Rokhsar D.S."/>
        </authorList>
    </citation>
    <scope>NUCLEOTIDE SEQUENCE [LARGE SCALE GENOMIC DNA]</scope>
    <source>
        <strain evidence="3">J</strain>
    </source>
</reference>
<sequence length="185" mass="21251">MPKVRISYRNSRVAIVDCDNNHNRRGKTIGTTVTSAHIKKKTREVDMFLGKRAVGMSLCYGCNQCPYIHKGKDFIHPETGYVAHLRGHYTCVSKYVVYVLICPCGLIYIGQTTQMIKSRISQHRSSINLGNMSQPVSKHFIEKGHGADQLRLMVLEMVPPLKNRGDREIRLKQWEVWWIHKLSSL</sequence>
<dbReference type="Proteomes" id="UP000694892">
    <property type="component" value="Chromosome 1L"/>
</dbReference>
<accession>A0A974I4R0</accession>
<dbReference type="CDD" id="cd10442">
    <property type="entry name" value="GIY-YIG_PLEs"/>
    <property type="match status" value="1"/>
</dbReference>
<dbReference type="Pfam" id="PF01541">
    <property type="entry name" value="GIY-YIG"/>
    <property type="match status" value="1"/>
</dbReference>
<feature type="domain" description="GIY-YIG" evidence="1">
    <location>
        <begin position="93"/>
        <end position="185"/>
    </location>
</feature>
<organism evidence="2 3">
    <name type="scientific">Xenopus laevis</name>
    <name type="common">African clawed frog</name>
    <dbReference type="NCBI Taxonomy" id="8355"/>
    <lineage>
        <taxon>Eukaryota</taxon>
        <taxon>Metazoa</taxon>
        <taxon>Chordata</taxon>
        <taxon>Craniata</taxon>
        <taxon>Vertebrata</taxon>
        <taxon>Euteleostomi</taxon>
        <taxon>Amphibia</taxon>
        <taxon>Batrachia</taxon>
        <taxon>Anura</taxon>
        <taxon>Pipoidea</taxon>
        <taxon>Pipidae</taxon>
        <taxon>Xenopodinae</taxon>
        <taxon>Xenopus</taxon>
        <taxon>Xenopus</taxon>
    </lineage>
</organism>
<name>A0A974I4R0_XENLA</name>
<protein>
    <recommendedName>
        <fullName evidence="1">GIY-YIG domain-containing protein</fullName>
    </recommendedName>
</protein>
<evidence type="ECO:0000313" key="2">
    <source>
        <dbReference type="EMBL" id="OCU01958.1"/>
    </source>
</evidence>
<dbReference type="AlphaFoldDB" id="A0A974I4R0"/>
<dbReference type="PROSITE" id="PS50164">
    <property type="entry name" value="GIY_YIG"/>
    <property type="match status" value="1"/>
</dbReference>
<evidence type="ECO:0000313" key="3">
    <source>
        <dbReference type="Proteomes" id="UP000694892"/>
    </source>
</evidence>
<proteinExistence type="predicted"/>
<dbReference type="InterPro" id="IPR000305">
    <property type="entry name" value="GIY-YIG_endonuc"/>
</dbReference>
<dbReference type="SUPFAM" id="SSF82771">
    <property type="entry name" value="GIY-YIG endonuclease"/>
    <property type="match status" value="1"/>
</dbReference>
<dbReference type="InterPro" id="IPR035901">
    <property type="entry name" value="GIY-YIG_endonuc_sf"/>
</dbReference>
<dbReference type="EMBL" id="CM004466">
    <property type="protein sequence ID" value="OCU01958.1"/>
    <property type="molecule type" value="Genomic_DNA"/>
</dbReference>
<evidence type="ECO:0000259" key="1">
    <source>
        <dbReference type="PROSITE" id="PS50164"/>
    </source>
</evidence>
<gene>
    <name evidence="2" type="ORF">XELAEV_18007738mg</name>
</gene>
<dbReference type="Gene3D" id="3.40.1440.10">
    <property type="entry name" value="GIY-YIG endonuclease"/>
    <property type="match status" value="1"/>
</dbReference>